<evidence type="ECO:0008006" key="4">
    <source>
        <dbReference type="Google" id="ProtNLM"/>
    </source>
</evidence>
<gene>
    <name evidence="2" type="ORF">CD116_06390</name>
</gene>
<evidence type="ECO:0000313" key="3">
    <source>
        <dbReference type="Proteomes" id="UP000236395"/>
    </source>
</evidence>
<protein>
    <recommendedName>
        <fullName evidence="4">Nitrogen regulation protein NIFR3</fullName>
    </recommendedName>
</protein>
<dbReference type="AlphaFoldDB" id="A0A2K4AIE5"/>
<evidence type="ECO:0000313" key="2">
    <source>
        <dbReference type="EMBL" id="PNZ49767.1"/>
    </source>
</evidence>
<name>A0A2K4AIE5_9STAP</name>
<dbReference type="EMBL" id="PPQS01000032">
    <property type="protein sequence ID" value="PNZ49767.1"/>
    <property type="molecule type" value="Genomic_DNA"/>
</dbReference>
<reference evidence="2 3" key="1">
    <citation type="submission" date="2017-08" db="EMBL/GenBank/DDBJ databases">
        <title>Draft genome sequences of 64 type strains of genus Staph aureus.</title>
        <authorList>
            <person name="Cole K."/>
            <person name="Golubchik T."/>
            <person name="Russell J."/>
            <person name="Foster D."/>
            <person name="Llewelyn M."/>
            <person name="Wilson D."/>
            <person name="Crook D."/>
            <person name="Paul J."/>
        </authorList>
    </citation>
    <scope>NUCLEOTIDE SEQUENCE [LARGE SCALE GENOMIC DNA]</scope>
    <source>
        <strain evidence="2 3">DSM 28300</strain>
    </source>
</reference>
<dbReference type="Proteomes" id="UP000236395">
    <property type="component" value="Unassembled WGS sequence"/>
</dbReference>
<evidence type="ECO:0000256" key="1">
    <source>
        <dbReference type="SAM" id="MobiDB-lite"/>
    </source>
</evidence>
<proteinExistence type="predicted"/>
<accession>A0A2K4AIE5</accession>
<organism evidence="2 3">
    <name type="scientific">Staphylococcus schweitzeri</name>
    <dbReference type="NCBI Taxonomy" id="1654388"/>
    <lineage>
        <taxon>Bacteria</taxon>
        <taxon>Bacillati</taxon>
        <taxon>Bacillota</taxon>
        <taxon>Bacilli</taxon>
        <taxon>Bacillales</taxon>
        <taxon>Staphylococcaceae</taxon>
        <taxon>Staphylococcus</taxon>
    </lineage>
</organism>
<feature type="region of interest" description="Disordered" evidence="1">
    <location>
        <begin position="1"/>
        <end position="23"/>
    </location>
</feature>
<comment type="caution">
    <text evidence="2">The sequence shown here is derived from an EMBL/GenBank/DDBJ whole genome shotgun (WGS) entry which is preliminary data.</text>
</comment>
<sequence length="38" mass="4112">MSTGNARWGAGPQHRGIGYPISTSNASWGNSDKEIFFL</sequence>